<proteinExistence type="predicted"/>
<protein>
    <submittedName>
        <fullName evidence="1">Uncharacterized protein</fullName>
    </submittedName>
</protein>
<evidence type="ECO:0000313" key="2">
    <source>
        <dbReference type="Proteomes" id="UP001156882"/>
    </source>
</evidence>
<evidence type="ECO:0000313" key="1">
    <source>
        <dbReference type="EMBL" id="GLS19329.1"/>
    </source>
</evidence>
<organism evidence="1 2">
    <name type="scientific">Labrys miyagiensis</name>
    <dbReference type="NCBI Taxonomy" id="346912"/>
    <lineage>
        <taxon>Bacteria</taxon>
        <taxon>Pseudomonadati</taxon>
        <taxon>Pseudomonadota</taxon>
        <taxon>Alphaproteobacteria</taxon>
        <taxon>Hyphomicrobiales</taxon>
        <taxon>Xanthobacteraceae</taxon>
        <taxon>Labrys</taxon>
    </lineage>
</organism>
<keyword evidence="2" id="KW-1185">Reference proteome</keyword>
<comment type="caution">
    <text evidence="1">The sequence shown here is derived from an EMBL/GenBank/DDBJ whole genome shotgun (WGS) entry which is preliminary data.</text>
</comment>
<dbReference type="EMBL" id="BSPC01000022">
    <property type="protein sequence ID" value="GLS19329.1"/>
    <property type="molecule type" value="Genomic_DNA"/>
</dbReference>
<reference evidence="2" key="1">
    <citation type="journal article" date="2019" name="Int. J. Syst. Evol. Microbiol.">
        <title>The Global Catalogue of Microorganisms (GCM) 10K type strain sequencing project: providing services to taxonomists for standard genome sequencing and annotation.</title>
        <authorList>
            <consortium name="The Broad Institute Genomics Platform"/>
            <consortium name="The Broad Institute Genome Sequencing Center for Infectious Disease"/>
            <person name="Wu L."/>
            <person name="Ma J."/>
        </authorList>
    </citation>
    <scope>NUCLEOTIDE SEQUENCE [LARGE SCALE GENOMIC DNA]</scope>
    <source>
        <strain evidence="2">NBRC 101365</strain>
    </source>
</reference>
<accession>A0ABQ6CGG1</accession>
<sequence>MAAMKSKHDGMTWLEEDKSMLTIDDDTGAITIDLIAYGPVRIVMTAEGDIEVEGRSILNTVHWTNYSGAILKQA</sequence>
<gene>
    <name evidence="1" type="ORF">GCM10007874_23460</name>
</gene>
<dbReference type="Proteomes" id="UP001156882">
    <property type="component" value="Unassembled WGS sequence"/>
</dbReference>
<name>A0ABQ6CGG1_9HYPH</name>
<dbReference type="RefSeq" id="WP_284312233.1">
    <property type="nucleotide sequence ID" value="NZ_BSPC01000022.1"/>
</dbReference>